<dbReference type="EMBL" id="ML976987">
    <property type="protein sequence ID" value="KAF1958223.1"/>
    <property type="molecule type" value="Genomic_DNA"/>
</dbReference>
<dbReference type="AlphaFoldDB" id="A0A6A5TZB4"/>
<evidence type="ECO:0000313" key="2">
    <source>
        <dbReference type="Proteomes" id="UP000800035"/>
    </source>
</evidence>
<dbReference type="OrthoDB" id="3801236at2759"/>
<evidence type="ECO:0000313" key="1">
    <source>
        <dbReference type="EMBL" id="KAF1958223.1"/>
    </source>
</evidence>
<protein>
    <submittedName>
        <fullName evidence="1">Uncharacterized protein</fullName>
    </submittedName>
</protein>
<reference evidence="1" key="1">
    <citation type="journal article" date="2020" name="Stud. Mycol.">
        <title>101 Dothideomycetes genomes: a test case for predicting lifestyles and emergence of pathogens.</title>
        <authorList>
            <person name="Haridas S."/>
            <person name="Albert R."/>
            <person name="Binder M."/>
            <person name="Bloem J."/>
            <person name="Labutti K."/>
            <person name="Salamov A."/>
            <person name="Andreopoulos B."/>
            <person name="Baker S."/>
            <person name="Barry K."/>
            <person name="Bills G."/>
            <person name="Bluhm B."/>
            <person name="Cannon C."/>
            <person name="Castanera R."/>
            <person name="Culley D."/>
            <person name="Daum C."/>
            <person name="Ezra D."/>
            <person name="Gonzalez J."/>
            <person name="Henrissat B."/>
            <person name="Kuo A."/>
            <person name="Liang C."/>
            <person name="Lipzen A."/>
            <person name="Lutzoni F."/>
            <person name="Magnuson J."/>
            <person name="Mondo S."/>
            <person name="Nolan M."/>
            <person name="Ohm R."/>
            <person name="Pangilinan J."/>
            <person name="Park H.-J."/>
            <person name="Ramirez L."/>
            <person name="Alfaro M."/>
            <person name="Sun H."/>
            <person name="Tritt A."/>
            <person name="Yoshinaga Y."/>
            <person name="Zwiers L.-H."/>
            <person name="Turgeon B."/>
            <person name="Goodwin S."/>
            <person name="Spatafora J."/>
            <person name="Crous P."/>
            <person name="Grigoriev I."/>
        </authorList>
    </citation>
    <scope>NUCLEOTIDE SEQUENCE</scope>
    <source>
        <strain evidence="1">CBS 675.92</strain>
    </source>
</reference>
<dbReference type="Proteomes" id="UP000800035">
    <property type="component" value="Unassembled WGS sequence"/>
</dbReference>
<sequence>MPSQSDSAAITVLLPHNVAGNTTVIVNALHEVIINGVKLRSATRIYVTPLESTTIAPAAPLGSEFADGWKKLPDELKLKVLAHNLVDAEPLSAERCKLEGEHMADVTTNLYHHLRTTPEIAALAKEVFYTENTFMLCWTSAENETIDDIDELIDGDFVDDRYEEFRDVFRDGLHEGNEDEFMDFLREGSEASDKHERIFYRPNKAASHLIRSLLWTSRDGEWISSADFCIMHQMANDGFGFTGLLDITLDLDIEINCKLDLDLLVACVQGEPIAFKCAGQFKLRLVHVPDEDEGVSDSDLARTAERVKELVTFSKKRKRSD</sequence>
<gene>
    <name evidence="1" type="ORF">CC80DRAFT_503009</name>
</gene>
<organism evidence="1 2">
    <name type="scientific">Byssothecium circinans</name>
    <dbReference type="NCBI Taxonomy" id="147558"/>
    <lineage>
        <taxon>Eukaryota</taxon>
        <taxon>Fungi</taxon>
        <taxon>Dikarya</taxon>
        <taxon>Ascomycota</taxon>
        <taxon>Pezizomycotina</taxon>
        <taxon>Dothideomycetes</taxon>
        <taxon>Pleosporomycetidae</taxon>
        <taxon>Pleosporales</taxon>
        <taxon>Massarineae</taxon>
        <taxon>Massarinaceae</taxon>
        <taxon>Byssothecium</taxon>
    </lineage>
</organism>
<proteinExistence type="predicted"/>
<accession>A0A6A5TZB4</accession>
<name>A0A6A5TZB4_9PLEO</name>
<keyword evidence="2" id="KW-1185">Reference proteome</keyword>